<reference evidence="1 2" key="1">
    <citation type="submission" date="2015-12" db="EMBL/GenBank/DDBJ databases">
        <title>Genome sequence of Thalassospira lucentensis MCCC 1A02072.</title>
        <authorList>
            <person name="Lu L."/>
            <person name="Lai Q."/>
            <person name="Shao Z."/>
            <person name="Qian P."/>
        </authorList>
    </citation>
    <scope>NUCLEOTIDE SEQUENCE [LARGE SCALE GENOMIC DNA]</scope>
    <source>
        <strain evidence="1 2">MCCC 1A02072</strain>
    </source>
</reference>
<evidence type="ECO:0000313" key="1">
    <source>
        <dbReference type="EMBL" id="KZB69203.1"/>
    </source>
</evidence>
<accession>A0A154LB16</accession>
<protein>
    <submittedName>
        <fullName evidence="1">Uncharacterized protein</fullName>
    </submittedName>
</protein>
<sequence length="74" mass="8598">MAQWQQGHDHKNYTPDKAKNPVCHQATCLSCQYDEMIFILIVGVCKKNNKIVADSMAFWLMDAMENLRILRRNA</sequence>
<organism evidence="1 2">
    <name type="scientific">Thalassospira lucentensis</name>
    <dbReference type="NCBI Taxonomy" id="168935"/>
    <lineage>
        <taxon>Bacteria</taxon>
        <taxon>Pseudomonadati</taxon>
        <taxon>Pseudomonadota</taxon>
        <taxon>Alphaproteobacteria</taxon>
        <taxon>Rhodospirillales</taxon>
        <taxon>Thalassospiraceae</taxon>
        <taxon>Thalassospira</taxon>
    </lineage>
</organism>
<evidence type="ECO:0000313" key="2">
    <source>
        <dbReference type="Proteomes" id="UP000076335"/>
    </source>
</evidence>
<dbReference type="Proteomes" id="UP000076335">
    <property type="component" value="Unassembled WGS sequence"/>
</dbReference>
<name>A0A154LB16_9PROT</name>
<gene>
    <name evidence="1" type="ORF">AUP42_10010</name>
</gene>
<dbReference type="AlphaFoldDB" id="A0A154LB16"/>
<comment type="caution">
    <text evidence="1">The sequence shown here is derived from an EMBL/GenBank/DDBJ whole genome shotgun (WGS) entry which is preliminary data.</text>
</comment>
<dbReference type="RefSeq" id="WP_062948335.1">
    <property type="nucleotide sequence ID" value="NZ_LPVY01000002.1"/>
</dbReference>
<dbReference type="EMBL" id="LPVY01000002">
    <property type="protein sequence ID" value="KZB69203.1"/>
    <property type="molecule type" value="Genomic_DNA"/>
</dbReference>
<proteinExistence type="predicted"/>